<dbReference type="Proteomes" id="UP001204015">
    <property type="component" value="Unassembled WGS sequence"/>
</dbReference>
<reference evidence="2 3" key="1">
    <citation type="submission" date="2022-06" db="EMBL/GenBank/DDBJ databases">
        <title>A taxonomic note on the genus Prevotella: Description of four novel genera and emended description of the genera Hallella and Xylanibacter.</title>
        <authorList>
            <person name="Hitch T.C.A."/>
        </authorList>
    </citation>
    <scope>NUCLEOTIDE SEQUENCE [LARGE SCALE GENOMIC DNA]</scope>
    <source>
        <strain evidence="2 3">DSM 100619</strain>
    </source>
</reference>
<organism evidence="2 3">
    <name type="scientific">Segatella cerevisiae</name>
    <dbReference type="NCBI Taxonomy" id="2053716"/>
    <lineage>
        <taxon>Bacteria</taxon>
        <taxon>Pseudomonadati</taxon>
        <taxon>Bacteroidota</taxon>
        <taxon>Bacteroidia</taxon>
        <taxon>Bacteroidales</taxon>
        <taxon>Prevotellaceae</taxon>
        <taxon>Segatella</taxon>
    </lineage>
</organism>
<evidence type="ECO:0000313" key="3">
    <source>
        <dbReference type="Proteomes" id="UP001204015"/>
    </source>
</evidence>
<gene>
    <name evidence="2" type="ORF">NG821_07470</name>
</gene>
<name>A0ABT1BZ98_9BACT</name>
<proteinExistence type="predicted"/>
<dbReference type="EMBL" id="JAMXLY010000024">
    <property type="protein sequence ID" value="MCO6025678.1"/>
    <property type="molecule type" value="Genomic_DNA"/>
</dbReference>
<keyword evidence="3" id="KW-1185">Reference proteome</keyword>
<evidence type="ECO:0000313" key="2">
    <source>
        <dbReference type="EMBL" id="MCO6025678.1"/>
    </source>
</evidence>
<evidence type="ECO:0000256" key="1">
    <source>
        <dbReference type="SAM" id="MobiDB-lite"/>
    </source>
</evidence>
<accession>A0ABT1BZ98</accession>
<sequence>MIVRSPPVTNGAARATQASPHPDYNASPFFRRPEALFPKIDATTFKGCSGLFDTPALIFVQGHYFQRKTVIDKQWGTESQDTF</sequence>
<protein>
    <submittedName>
        <fullName evidence="2">Uncharacterized protein</fullName>
    </submittedName>
</protein>
<feature type="region of interest" description="Disordered" evidence="1">
    <location>
        <begin position="1"/>
        <end position="27"/>
    </location>
</feature>
<comment type="caution">
    <text evidence="2">The sequence shown here is derived from an EMBL/GenBank/DDBJ whole genome shotgun (WGS) entry which is preliminary data.</text>
</comment>
<dbReference type="RefSeq" id="WP_252761032.1">
    <property type="nucleotide sequence ID" value="NZ_JAMXLY010000024.1"/>
</dbReference>